<dbReference type="Proteomes" id="UP001176961">
    <property type="component" value="Unassembled WGS sequence"/>
</dbReference>
<evidence type="ECO:0000256" key="2">
    <source>
        <dbReference type="SAM" id="MobiDB-lite"/>
    </source>
</evidence>
<evidence type="ECO:0000256" key="1">
    <source>
        <dbReference type="SAM" id="Coils"/>
    </source>
</evidence>
<sequence>MKRIATRLKSSSVTSMADWPVEKCTEVPTRLEGMVSIKRRKRRVINIARKFYAVLDKGILKLFVKKKVGIAPNPEFQVDLAKVAVMYDEKRIILHFKSANETHTLTPLEFTLDQWKDAICKHRLHRQEAVAKGLQPDSNQTLEASSVRQRSDEKGWESQVGNKMFDEVHQMQGLTLEVLEKLTKTYEEMQKTNEEMKETLKNVRDTFGKSTMTESSSVWTTATTTGTPSTFPRSNITTTGKSSKSGTSTESKVAESGSEEEEDTGGQRKGQKNG</sequence>
<dbReference type="EMBL" id="CATQJL010000316">
    <property type="protein sequence ID" value="CAJ0606197.1"/>
    <property type="molecule type" value="Genomic_DNA"/>
</dbReference>
<keyword evidence="1" id="KW-0175">Coiled coil</keyword>
<feature type="coiled-coil region" evidence="1">
    <location>
        <begin position="179"/>
        <end position="206"/>
    </location>
</feature>
<name>A0AA36H915_CYLNA</name>
<feature type="compositionally biased region" description="Low complexity" evidence="2">
    <location>
        <begin position="237"/>
        <end position="256"/>
    </location>
</feature>
<evidence type="ECO:0000313" key="3">
    <source>
        <dbReference type="EMBL" id="CAJ0606197.1"/>
    </source>
</evidence>
<evidence type="ECO:0000313" key="4">
    <source>
        <dbReference type="Proteomes" id="UP001176961"/>
    </source>
</evidence>
<feature type="compositionally biased region" description="Polar residues" evidence="2">
    <location>
        <begin position="136"/>
        <end position="148"/>
    </location>
</feature>
<proteinExistence type="predicted"/>
<feature type="region of interest" description="Disordered" evidence="2">
    <location>
        <begin position="207"/>
        <end position="274"/>
    </location>
</feature>
<feature type="compositionally biased region" description="Low complexity" evidence="2">
    <location>
        <begin position="213"/>
        <end position="230"/>
    </location>
</feature>
<gene>
    <name evidence="3" type="ORF">CYNAS_LOCUS18180</name>
</gene>
<evidence type="ECO:0008006" key="5">
    <source>
        <dbReference type="Google" id="ProtNLM"/>
    </source>
</evidence>
<protein>
    <recommendedName>
        <fullName evidence="5">PH domain-containing protein</fullName>
    </recommendedName>
</protein>
<dbReference type="AlphaFoldDB" id="A0AA36H915"/>
<organism evidence="3 4">
    <name type="scientific">Cylicocyclus nassatus</name>
    <name type="common">Nematode worm</name>
    <dbReference type="NCBI Taxonomy" id="53992"/>
    <lineage>
        <taxon>Eukaryota</taxon>
        <taxon>Metazoa</taxon>
        <taxon>Ecdysozoa</taxon>
        <taxon>Nematoda</taxon>
        <taxon>Chromadorea</taxon>
        <taxon>Rhabditida</taxon>
        <taxon>Rhabditina</taxon>
        <taxon>Rhabditomorpha</taxon>
        <taxon>Strongyloidea</taxon>
        <taxon>Strongylidae</taxon>
        <taxon>Cylicocyclus</taxon>
    </lineage>
</organism>
<reference evidence="3" key="1">
    <citation type="submission" date="2023-07" db="EMBL/GenBank/DDBJ databases">
        <authorList>
            <consortium name="CYATHOMIX"/>
        </authorList>
    </citation>
    <scope>NUCLEOTIDE SEQUENCE</scope>
    <source>
        <strain evidence="3">N/A</strain>
    </source>
</reference>
<accession>A0AA36H915</accession>
<keyword evidence="4" id="KW-1185">Reference proteome</keyword>
<feature type="region of interest" description="Disordered" evidence="2">
    <location>
        <begin position="130"/>
        <end position="156"/>
    </location>
</feature>
<comment type="caution">
    <text evidence="3">The sequence shown here is derived from an EMBL/GenBank/DDBJ whole genome shotgun (WGS) entry which is preliminary data.</text>
</comment>